<dbReference type="PROSITE" id="PS51257">
    <property type="entry name" value="PROKAR_LIPOPROTEIN"/>
    <property type="match status" value="1"/>
</dbReference>
<gene>
    <name evidence="1" type="ORF">NCG91_16730</name>
</gene>
<name>A0ABT0WU33_9BURK</name>
<dbReference type="Proteomes" id="UP001202243">
    <property type="component" value="Unassembled WGS sequence"/>
</dbReference>
<dbReference type="RefSeq" id="WP_251350474.1">
    <property type="nucleotide sequence ID" value="NZ_JAMQGR010000005.1"/>
</dbReference>
<evidence type="ECO:0008006" key="3">
    <source>
        <dbReference type="Google" id="ProtNLM"/>
    </source>
</evidence>
<comment type="caution">
    <text evidence="1">The sequence shown here is derived from an EMBL/GenBank/DDBJ whole genome shotgun (WGS) entry which is preliminary data.</text>
</comment>
<protein>
    <recommendedName>
        <fullName evidence="3">Lipoprotein</fullName>
    </recommendedName>
</protein>
<sequence>MKKILAVLVGSTAALLTGCGGGGGGSSAQQLAGDSGSTSPLAAYLGTWQSACDDHDRQVLVVALKSDGSGSLELTPTGETYFKADCTGPVVATDGMSAKITGKPDGTADMPIKLAENAAATNLRVDKFTSSVPAYTFQRSGATVQYVLRDGKQQWCVKVDNGESCMWDEGMHAALSVPGGLSLRGNDLYSVVLDPEKGVYVLDVHYVKK</sequence>
<keyword evidence="2" id="KW-1185">Reference proteome</keyword>
<proteinExistence type="predicted"/>
<accession>A0ABT0WU33</accession>
<reference evidence="1 2" key="1">
    <citation type="submission" date="2022-06" db="EMBL/GenBank/DDBJ databases">
        <title>Janthinobacterium kumbetensis sp. nov., isolated from spring water in Turkey.</title>
        <authorList>
            <person name="Inan Bektas K."/>
            <person name="Belduz A.A."/>
            <person name="Canakci S."/>
            <person name="Nalcaoglu A."/>
            <person name="Ceylan E."/>
            <person name="Kati H."/>
        </authorList>
    </citation>
    <scope>NUCLEOTIDE SEQUENCE [LARGE SCALE GENOMIC DNA]</scope>
    <source>
        <strain evidence="1 2">GK</strain>
    </source>
</reference>
<dbReference type="EMBL" id="JAMQGR010000005">
    <property type="protein sequence ID" value="MCM2567254.1"/>
    <property type="molecule type" value="Genomic_DNA"/>
</dbReference>
<evidence type="ECO:0000313" key="2">
    <source>
        <dbReference type="Proteomes" id="UP001202243"/>
    </source>
</evidence>
<evidence type="ECO:0000313" key="1">
    <source>
        <dbReference type="EMBL" id="MCM2567254.1"/>
    </source>
</evidence>
<organism evidence="1 2">
    <name type="scientific">Janthinobacterium kumbetense</name>
    <dbReference type="NCBI Taxonomy" id="2950280"/>
    <lineage>
        <taxon>Bacteria</taxon>
        <taxon>Pseudomonadati</taxon>
        <taxon>Pseudomonadota</taxon>
        <taxon>Betaproteobacteria</taxon>
        <taxon>Burkholderiales</taxon>
        <taxon>Oxalobacteraceae</taxon>
        <taxon>Janthinobacterium</taxon>
    </lineage>
</organism>